<name>A0ABQ8MPD3_LABRO</name>
<evidence type="ECO:0000256" key="7">
    <source>
        <dbReference type="SAM" id="Coils"/>
    </source>
</evidence>
<dbReference type="PROSITE" id="PS50888">
    <property type="entry name" value="BHLH"/>
    <property type="match status" value="1"/>
</dbReference>
<reference evidence="11 12" key="1">
    <citation type="submission" date="2022-01" db="EMBL/GenBank/DDBJ databases">
        <title>A high-quality chromosome-level genome assembly of rohu carp, Labeo rohita.</title>
        <authorList>
            <person name="Arick M.A. II"/>
            <person name="Hsu C.-Y."/>
            <person name="Magbanua Z."/>
            <person name="Pechanova O."/>
            <person name="Grover C."/>
            <person name="Miller E."/>
            <person name="Thrash A."/>
            <person name="Ezzel L."/>
            <person name="Alam S."/>
            <person name="Benzie J."/>
            <person name="Hamilton M."/>
            <person name="Karsi A."/>
            <person name="Lawrence M.L."/>
            <person name="Peterson D.G."/>
        </authorList>
    </citation>
    <scope>NUCLEOTIDE SEQUENCE [LARGE SCALE GENOMIC DNA]</scope>
    <source>
        <strain evidence="12">BAU-BD-2019</strain>
        <tissue evidence="11">Blood</tissue>
    </source>
</reference>
<feature type="domain" description="BHLH" evidence="10">
    <location>
        <begin position="380"/>
        <end position="435"/>
    </location>
</feature>
<dbReference type="PANTHER" id="PTHR46117">
    <property type="entry name" value="FI24210P1"/>
    <property type="match status" value="1"/>
</dbReference>
<comment type="subcellular location">
    <subcellularLocation>
        <location evidence="1">Nucleus</location>
    </subcellularLocation>
</comment>
<evidence type="ECO:0000256" key="4">
    <source>
        <dbReference type="ARBA" id="ARBA00023163"/>
    </source>
</evidence>
<proteinExistence type="predicted"/>
<keyword evidence="9" id="KW-1133">Transmembrane helix</keyword>
<evidence type="ECO:0000256" key="5">
    <source>
        <dbReference type="ARBA" id="ARBA00023242"/>
    </source>
</evidence>
<feature type="region of interest" description="Disordered" evidence="8">
    <location>
        <begin position="362"/>
        <end position="393"/>
    </location>
</feature>
<evidence type="ECO:0000256" key="3">
    <source>
        <dbReference type="ARBA" id="ARBA00023125"/>
    </source>
</evidence>
<evidence type="ECO:0000256" key="6">
    <source>
        <dbReference type="ARBA" id="ARBA00040037"/>
    </source>
</evidence>
<dbReference type="SUPFAM" id="SSF47459">
    <property type="entry name" value="HLH, helix-loop-helix DNA-binding domain"/>
    <property type="match status" value="1"/>
</dbReference>
<gene>
    <name evidence="11" type="ORF">H4Q32_002967</name>
</gene>
<keyword evidence="5" id="KW-0539">Nucleus</keyword>
<dbReference type="PANTHER" id="PTHR46117:SF1">
    <property type="entry name" value="UPSTREAM STIMULATORY FACTOR 1"/>
    <property type="match status" value="1"/>
</dbReference>
<dbReference type="EMBL" id="JACTAM010000005">
    <property type="protein sequence ID" value="KAI2664700.1"/>
    <property type="molecule type" value="Genomic_DNA"/>
</dbReference>
<sequence>MYMGVYLSLLNPIITLPSVVITEGVASITDQQLQHPKAEKKRFHCVHIYMQFTLVRMMYCAAFATFFLLGVASAQSNLQLTACVNKEQNLEMFCKFTPDSDPKLPKNCYYTTENKVVGSTNSTQVPDSTFKNRANVSIEENTCKLLLKGFSDDKPKSYSCFIKQRVEQSAAHIVDKSKLQTCSAWCVMQHSGVALLLAFLTLPLLEQSSPDSEDSPILHDGVSETVDDPLAIAAIQSAATFSSDQQIKYHLVKTEGTGGQVTYRVIHVADGQVEGQADGAAAVSVVTGFPTVTQAAAPAVTQAVIAQSESLEGETSETQYYYPATISDTTAGTMVTNLHTADLSQPTPAGQLYVMMSPQDVLTTTPQSKSGTPRGSRDDKRRAQHNEVERRRRDKINNWIVQLSKTIPDCNVDATKNGQSKGGILSKACDYIQELRQSNARLEEELNSVDRLRMDNQLLKQEMEEWKSKNQMIRAQLRQHGIVAASMDSQ</sequence>
<dbReference type="CDD" id="cd18924">
    <property type="entry name" value="bHLHzip_USF1"/>
    <property type="match status" value="1"/>
</dbReference>
<evidence type="ECO:0000313" key="11">
    <source>
        <dbReference type="EMBL" id="KAI2664700.1"/>
    </source>
</evidence>
<keyword evidence="12" id="KW-1185">Reference proteome</keyword>
<dbReference type="Pfam" id="PF00010">
    <property type="entry name" value="HLH"/>
    <property type="match status" value="1"/>
</dbReference>
<dbReference type="InterPro" id="IPR051732">
    <property type="entry name" value="USF"/>
</dbReference>
<evidence type="ECO:0000256" key="8">
    <source>
        <dbReference type="SAM" id="MobiDB-lite"/>
    </source>
</evidence>
<feature type="coiled-coil region" evidence="7">
    <location>
        <begin position="425"/>
        <end position="476"/>
    </location>
</feature>
<keyword evidence="9" id="KW-0472">Membrane</keyword>
<feature type="compositionally biased region" description="Basic and acidic residues" evidence="8">
    <location>
        <begin position="375"/>
        <end position="391"/>
    </location>
</feature>
<dbReference type="InterPro" id="IPR011598">
    <property type="entry name" value="bHLH_dom"/>
</dbReference>
<organism evidence="11 12">
    <name type="scientific">Labeo rohita</name>
    <name type="common">Indian major carp</name>
    <name type="synonym">Cyprinus rohita</name>
    <dbReference type="NCBI Taxonomy" id="84645"/>
    <lineage>
        <taxon>Eukaryota</taxon>
        <taxon>Metazoa</taxon>
        <taxon>Chordata</taxon>
        <taxon>Craniata</taxon>
        <taxon>Vertebrata</taxon>
        <taxon>Euteleostomi</taxon>
        <taxon>Actinopterygii</taxon>
        <taxon>Neopterygii</taxon>
        <taxon>Teleostei</taxon>
        <taxon>Ostariophysi</taxon>
        <taxon>Cypriniformes</taxon>
        <taxon>Cyprinidae</taxon>
        <taxon>Labeoninae</taxon>
        <taxon>Labeonini</taxon>
        <taxon>Labeo</taxon>
    </lineage>
</organism>
<evidence type="ECO:0000256" key="2">
    <source>
        <dbReference type="ARBA" id="ARBA00023015"/>
    </source>
</evidence>
<accession>A0ABQ8MPD3</accession>
<keyword evidence="2" id="KW-0805">Transcription regulation</keyword>
<dbReference type="Proteomes" id="UP000830375">
    <property type="component" value="Unassembled WGS sequence"/>
</dbReference>
<dbReference type="InterPro" id="IPR036638">
    <property type="entry name" value="HLH_DNA-bd_sf"/>
</dbReference>
<feature type="compositionally biased region" description="Polar residues" evidence="8">
    <location>
        <begin position="362"/>
        <end position="373"/>
    </location>
</feature>
<evidence type="ECO:0000259" key="10">
    <source>
        <dbReference type="PROSITE" id="PS50888"/>
    </source>
</evidence>
<evidence type="ECO:0000256" key="9">
    <source>
        <dbReference type="SAM" id="Phobius"/>
    </source>
</evidence>
<keyword evidence="9" id="KW-0812">Transmembrane</keyword>
<dbReference type="SMART" id="SM00353">
    <property type="entry name" value="HLH"/>
    <property type="match status" value="1"/>
</dbReference>
<comment type="caution">
    <text evidence="11">The sequence shown here is derived from an EMBL/GenBank/DDBJ whole genome shotgun (WGS) entry which is preliminary data.</text>
</comment>
<evidence type="ECO:0000256" key="1">
    <source>
        <dbReference type="ARBA" id="ARBA00004123"/>
    </source>
</evidence>
<keyword evidence="3" id="KW-0238">DNA-binding</keyword>
<keyword evidence="4" id="KW-0804">Transcription</keyword>
<dbReference type="Gene3D" id="4.10.280.10">
    <property type="entry name" value="Helix-loop-helix DNA-binding domain"/>
    <property type="match status" value="1"/>
</dbReference>
<feature type="transmembrane region" description="Helical" evidence="9">
    <location>
        <begin position="48"/>
        <end position="72"/>
    </location>
</feature>
<protein>
    <recommendedName>
        <fullName evidence="6">Upstream stimulatory factor 1</fullName>
    </recommendedName>
</protein>
<evidence type="ECO:0000313" key="12">
    <source>
        <dbReference type="Proteomes" id="UP000830375"/>
    </source>
</evidence>
<keyword evidence="7" id="KW-0175">Coiled coil</keyword>